<keyword evidence="9" id="KW-0449">Lipoprotein</keyword>
<dbReference type="AlphaFoldDB" id="A0A2G9EH33"/>
<dbReference type="PROSITE" id="PS00211">
    <property type="entry name" value="ABC_TRANSPORTER_1"/>
    <property type="match status" value="1"/>
</dbReference>
<keyword evidence="4" id="KW-0547">Nucleotide-binding</keyword>
<comment type="similarity">
    <text evidence="1">Belongs to the ABC transporter superfamily.</text>
</comment>
<keyword evidence="2" id="KW-0813">Transport</keyword>
<dbReference type="InterPro" id="IPR017871">
    <property type="entry name" value="ABC_transporter-like_CS"/>
</dbReference>
<dbReference type="InterPro" id="IPR027417">
    <property type="entry name" value="P-loop_NTPase"/>
</dbReference>
<keyword evidence="5 9" id="KW-0067">ATP-binding</keyword>
<reference evidence="9 10" key="1">
    <citation type="submission" date="2017-11" db="EMBL/GenBank/DDBJ databases">
        <title>Genome sequencing of Fusobacterium periodonticum KCOM 1259.</title>
        <authorList>
            <person name="Kook J.-K."/>
            <person name="Park S.-N."/>
            <person name="Lim Y.K."/>
        </authorList>
    </citation>
    <scope>NUCLEOTIDE SEQUENCE [LARGE SCALE GENOMIC DNA]</scope>
    <source>
        <strain evidence="9 10">KCOM 1259</strain>
    </source>
</reference>
<dbReference type="Proteomes" id="UP000229011">
    <property type="component" value="Unassembled WGS sequence"/>
</dbReference>
<dbReference type="InterPro" id="IPR003593">
    <property type="entry name" value="AAA+_ATPase"/>
</dbReference>
<proteinExistence type="inferred from homology"/>
<dbReference type="Gene3D" id="3.40.50.300">
    <property type="entry name" value="P-loop containing nucleotide triphosphate hydrolases"/>
    <property type="match status" value="1"/>
</dbReference>
<evidence type="ECO:0000313" key="9">
    <source>
        <dbReference type="EMBL" id="PIM80175.1"/>
    </source>
</evidence>
<dbReference type="GO" id="GO:0089705">
    <property type="term" value="P:protein localization to outer membrane"/>
    <property type="evidence" value="ECO:0007669"/>
    <property type="project" value="UniProtKB-ARBA"/>
</dbReference>
<dbReference type="GO" id="GO:0044874">
    <property type="term" value="P:lipoprotein localization to outer membrane"/>
    <property type="evidence" value="ECO:0007669"/>
    <property type="project" value="UniProtKB-ARBA"/>
</dbReference>
<dbReference type="EMBL" id="PEQY01000001">
    <property type="protein sequence ID" value="PIM80175.1"/>
    <property type="molecule type" value="Genomic_DNA"/>
</dbReference>
<accession>A0A2G9EH33</accession>
<dbReference type="Pfam" id="PF00005">
    <property type="entry name" value="ABC_tran"/>
    <property type="match status" value="1"/>
</dbReference>
<dbReference type="GO" id="GO:0016887">
    <property type="term" value="F:ATP hydrolysis activity"/>
    <property type="evidence" value="ECO:0007669"/>
    <property type="project" value="InterPro"/>
</dbReference>
<dbReference type="PANTHER" id="PTHR42798:SF7">
    <property type="entry name" value="ALPHA-D-RIBOSE 1-METHYLPHOSPHONATE 5-TRIPHOSPHATE SYNTHASE SUBUNIT PHNL"/>
    <property type="match status" value="1"/>
</dbReference>
<evidence type="ECO:0000256" key="3">
    <source>
        <dbReference type="ARBA" id="ARBA00022475"/>
    </source>
</evidence>
<dbReference type="PROSITE" id="PS50893">
    <property type="entry name" value="ABC_TRANSPORTER_2"/>
    <property type="match status" value="1"/>
</dbReference>
<gene>
    <name evidence="9" type="ORF">CTM71_07245</name>
</gene>
<sequence>MKMWRHLDMNNMIIKLEDVDKFYMETGNKLHILKKLNLEVKRGEFVSILGKSGSGKSTLLNIMGLLDKIDGGKIWIDDKEVSSLNETERNNIKNHFLGFVFQFHYLMSEFTALENVMIPALLNNFKNKSEIEKEAKELLEIVGLAERMKHKPNQLSGGEKQRVAIARAMINKPKLILADEPTGNLDEDTGEMIFSLFRKINKERNQSIVVVTHARDLSQVTDRQIYLKRGVLE</sequence>
<keyword evidence="7" id="KW-0472">Membrane</keyword>
<dbReference type="InterPro" id="IPR003439">
    <property type="entry name" value="ABC_transporter-like_ATP-bd"/>
</dbReference>
<dbReference type="PANTHER" id="PTHR42798">
    <property type="entry name" value="LIPOPROTEIN-RELEASING SYSTEM ATP-BINDING PROTEIN LOLD"/>
    <property type="match status" value="1"/>
</dbReference>
<organism evidence="9 10">
    <name type="scientific">Fusobacterium pseudoperiodonticum</name>
    <dbReference type="NCBI Taxonomy" id="2663009"/>
    <lineage>
        <taxon>Bacteria</taxon>
        <taxon>Fusobacteriati</taxon>
        <taxon>Fusobacteriota</taxon>
        <taxon>Fusobacteriia</taxon>
        <taxon>Fusobacteriales</taxon>
        <taxon>Fusobacteriaceae</taxon>
        <taxon>Fusobacterium</taxon>
    </lineage>
</organism>
<dbReference type="SUPFAM" id="SSF52540">
    <property type="entry name" value="P-loop containing nucleoside triphosphate hydrolases"/>
    <property type="match status" value="1"/>
</dbReference>
<evidence type="ECO:0000256" key="4">
    <source>
        <dbReference type="ARBA" id="ARBA00022741"/>
    </source>
</evidence>
<keyword evidence="6" id="KW-1278">Translocase</keyword>
<evidence type="ECO:0000259" key="8">
    <source>
        <dbReference type="PROSITE" id="PS50893"/>
    </source>
</evidence>
<keyword evidence="3" id="KW-1003">Cell membrane</keyword>
<evidence type="ECO:0000256" key="5">
    <source>
        <dbReference type="ARBA" id="ARBA00022840"/>
    </source>
</evidence>
<evidence type="ECO:0000256" key="2">
    <source>
        <dbReference type="ARBA" id="ARBA00022448"/>
    </source>
</evidence>
<name>A0A2G9EH33_9FUSO</name>
<evidence type="ECO:0000256" key="7">
    <source>
        <dbReference type="ARBA" id="ARBA00023136"/>
    </source>
</evidence>
<dbReference type="CDD" id="cd03255">
    <property type="entry name" value="ABC_MJ0796_LolCDE_FtsE"/>
    <property type="match status" value="1"/>
</dbReference>
<feature type="domain" description="ABC transporter" evidence="8">
    <location>
        <begin position="14"/>
        <end position="233"/>
    </location>
</feature>
<evidence type="ECO:0000256" key="1">
    <source>
        <dbReference type="ARBA" id="ARBA00005417"/>
    </source>
</evidence>
<dbReference type="FunFam" id="3.40.50.300:FF:000230">
    <property type="entry name" value="Lipoprotein-releasing system ATP-binding protein LolD"/>
    <property type="match status" value="1"/>
</dbReference>
<evidence type="ECO:0000256" key="6">
    <source>
        <dbReference type="ARBA" id="ARBA00022967"/>
    </source>
</evidence>
<evidence type="ECO:0000313" key="10">
    <source>
        <dbReference type="Proteomes" id="UP000229011"/>
    </source>
</evidence>
<comment type="caution">
    <text evidence="9">The sequence shown here is derived from an EMBL/GenBank/DDBJ whole genome shotgun (WGS) entry which is preliminary data.</text>
</comment>
<dbReference type="InterPro" id="IPR017911">
    <property type="entry name" value="MacB-like_ATP-bd"/>
</dbReference>
<dbReference type="SMART" id="SM00382">
    <property type="entry name" value="AAA"/>
    <property type="match status" value="1"/>
</dbReference>
<dbReference type="GO" id="GO:0005524">
    <property type="term" value="F:ATP binding"/>
    <property type="evidence" value="ECO:0007669"/>
    <property type="project" value="UniProtKB-KW"/>
</dbReference>
<protein>
    <submittedName>
        <fullName evidence="9">Lipoprotein-releasing system ATP-binding protein LolD</fullName>
    </submittedName>
</protein>